<dbReference type="GO" id="GO:0097175">
    <property type="term" value="P:1,6-anhydro-N-acetyl-beta-muramic acid catabolic process"/>
    <property type="evidence" value="ECO:0007669"/>
    <property type="project" value="UniProtKB-UniRule"/>
</dbReference>
<dbReference type="RefSeq" id="WP_072316502.1">
    <property type="nucleotide sequence ID" value="NZ_FPJE01000005.1"/>
</dbReference>
<dbReference type="EMBL" id="FPJE01000005">
    <property type="protein sequence ID" value="SFW34309.1"/>
    <property type="molecule type" value="Genomic_DNA"/>
</dbReference>
<evidence type="ECO:0000313" key="2">
    <source>
        <dbReference type="EMBL" id="SFW34309.1"/>
    </source>
</evidence>
<dbReference type="AlphaFoldDB" id="A0A1K1NGC5"/>
<dbReference type="STRING" id="1150368.SAMN02927921_01260"/>
<keyword evidence="1" id="KW-0067">ATP-binding</keyword>
<proteinExistence type="inferred from homology"/>
<name>A0A1K1NGC5_9FLAO</name>
<dbReference type="PANTHER" id="PTHR30605:SF0">
    <property type="entry name" value="ANHYDRO-N-ACETYLMURAMIC ACID KINASE"/>
    <property type="match status" value="1"/>
</dbReference>
<organism evidence="2 3">
    <name type="scientific">Sinomicrobium oceani</name>
    <dbReference type="NCBI Taxonomy" id="1150368"/>
    <lineage>
        <taxon>Bacteria</taxon>
        <taxon>Pseudomonadati</taxon>
        <taxon>Bacteroidota</taxon>
        <taxon>Flavobacteriia</taxon>
        <taxon>Flavobacteriales</taxon>
        <taxon>Flavobacteriaceae</taxon>
        <taxon>Sinomicrobium</taxon>
    </lineage>
</organism>
<dbReference type="EC" id="2.7.1.170" evidence="1"/>
<comment type="catalytic activity">
    <reaction evidence="1">
        <text>1,6-anhydro-N-acetyl-beta-muramate + ATP + H2O = N-acetyl-D-muramate 6-phosphate + ADP + H(+)</text>
        <dbReference type="Rhea" id="RHEA:24952"/>
        <dbReference type="ChEBI" id="CHEBI:15377"/>
        <dbReference type="ChEBI" id="CHEBI:15378"/>
        <dbReference type="ChEBI" id="CHEBI:30616"/>
        <dbReference type="ChEBI" id="CHEBI:58690"/>
        <dbReference type="ChEBI" id="CHEBI:58722"/>
        <dbReference type="ChEBI" id="CHEBI:456216"/>
        <dbReference type="EC" id="2.7.1.170"/>
    </reaction>
</comment>
<comment type="pathway">
    <text evidence="1">Cell wall biogenesis; peptidoglycan recycling.</text>
</comment>
<evidence type="ECO:0000256" key="1">
    <source>
        <dbReference type="HAMAP-Rule" id="MF_01270"/>
    </source>
</evidence>
<comment type="pathway">
    <text evidence="1">Amino-sugar metabolism; 1,6-anhydro-N-acetylmuramate degradation.</text>
</comment>
<dbReference type="CDD" id="cd24050">
    <property type="entry name" value="ASKHA_NBD_ANMK"/>
    <property type="match status" value="1"/>
</dbReference>
<dbReference type="Pfam" id="PF03702">
    <property type="entry name" value="AnmK"/>
    <property type="match status" value="1"/>
</dbReference>
<keyword evidence="1" id="KW-0808">Transferase</keyword>
<dbReference type="UniPathway" id="UPA00343"/>
<dbReference type="Proteomes" id="UP000182248">
    <property type="component" value="Unassembled WGS sequence"/>
</dbReference>
<dbReference type="GO" id="GO:0006040">
    <property type="term" value="P:amino sugar metabolic process"/>
    <property type="evidence" value="ECO:0007669"/>
    <property type="project" value="InterPro"/>
</dbReference>
<keyword evidence="3" id="KW-1185">Reference proteome</keyword>
<comment type="similarity">
    <text evidence="1">Belongs to the anhydro-N-acetylmuramic acid kinase family.</text>
</comment>
<dbReference type="GO" id="GO:0016301">
    <property type="term" value="F:kinase activity"/>
    <property type="evidence" value="ECO:0007669"/>
    <property type="project" value="UniProtKB-KW"/>
</dbReference>
<dbReference type="GO" id="GO:0009254">
    <property type="term" value="P:peptidoglycan turnover"/>
    <property type="evidence" value="ECO:0007669"/>
    <property type="project" value="UniProtKB-UniRule"/>
</dbReference>
<feature type="binding site" evidence="1">
    <location>
        <begin position="25"/>
        <end position="32"/>
    </location>
    <ligand>
        <name>ATP</name>
        <dbReference type="ChEBI" id="CHEBI:30616"/>
    </ligand>
</feature>
<accession>A0A1K1NGC5</accession>
<dbReference type="UniPathway" id="UPA00544"/>
<dbReference type="GO" id="GO:0005524">
    <property type="term" value="F:ATP binding"/>
    <property type="evidence" value="ECO:0007669"/>
    <property type="project" value="UniProtKB-UniRule"/>
</dbReference>
<dbReference type="SUPFAM" id="SSF53067">
    <property type="entry name" value="Actin-like ATPase domain"/>
    <property type="match status" value="1"/>
</dbReference>
<protein>
    <recommendedName>
        <fullName evidence="1">Anhydro-N-acetylmuramic acid kinase</fullName>
        <ecNumber evidence="1">2.7.1.170</ecNumber>
    </recommendedName>
    <alternativeName>
        <fullName evidence="1">AnhMurNAc kinase</fullName>
    </alternativeName>
</protein>
<keyword evidence="1" id="KW-0119">Carbohydrate metabolism</keyword>
<dbReference type="InterPro" id="IPR043129">
    <property type="entry name" value="ATPase_NBD"/>
</dbReference>
<keyword evidence="1 2" id="KW-0418">Kinase</keyword>
<dbReference type="GO" id="GO:0016773">
    <property type="term" value="F:phosphotransferase activity, alcohol group as acceptor"/>
    <property type="evidence" value="ECO:0007669"/>
    <property type="project" value="UniProtKB-UniRule"/>
</dbReference>
<sequence length="398" mass="43478">MRNSIEKLYRIANRKSRVIIGLMSGTSLDGLDIALCRVSGNGRETQVELLEFATFPYEPVFGRRVREVFARPDGELEKICLLHPWIAAEHAQMILQALQNWNVSPETVDLIASHGQTVYHAPRSFHDVPGYPDATLQLGDGDHLACATGIITISDFRQKHIAAGGEGAPLAPYGDYLLFSDPGMSRLLLNMGGISNFTFLPAGKGFDAVFSTDAGPGNTLMDAYVQKYFDIPYDADAGIAMQGQLHEELLQNLMSHPFFEWPFPKTTGPELFNLDYLAKAMNTTSGGDCIPHGDVMHTLAHFTVRAILRSLEECLSSDTPVRGYVSGGGASNPLVMALLKEALPTLEFTNTSTLGLNPDAKEAVLFALLANEMVSGEHHFQGKKGYPWVSMGKISFPD</sequence>
<evidence type="ECO:0000313" key="3">
    <source>
        <dbReference type="Proteomes" id="UP000182248"/>
    </source>
</evidence>
<gene>
    <name evidence="1" type="primary">anmK</name>
    <name evidence="2" type="ORF">SAMN02927921_01260</name>
</gene>
<dbReference type="Gene3D" id="3.30.420.40">
    <property type="match status" value="2"/>
</dbReference>
<dbReference type="PANTHER" id="PTHR30605">
    <property type="entry name" value="ANHYDRO-N-ACETYLMURAMIC ACID KINASE"/>
    <property type="match status" value="1"/>
</dbReference>
<comment type="function">
    <text evidence="1">Catalyzes the specific phosphorylation of 1,6-anhydro-N-acetylmuramic acid (anhMurNAc) with the simultaneous cleavage of the 1,6-anhydro ring, generating MurNAc-6-P. Is required for the utilization of anhMurNAc either imported from the medium or derived from its own cell wall murein, and thus plays a role in cell wall recycling.</text>
</comment>
<keyword evidence="1" id="KW-0547">Nucleotide-binding</keyword>
<dbReference type="InterPro" id="IPR005338">
    <property type="entry name" value="Anhydro_N_Ac-Mur_kinase"/>
</dbReference>
<dbReference type="OrthoDB" id="9763949at2"/>
<reference evidence="2 3" key="1">
    <citation type="submission" date="2016-11" db="EMBL/GenBank/DDBJ databases">
        <authorList>
            <person name="Jaros S."/>
            <person name="Januszkiewicz K."/>
            <person name="Wedrychowicz H."/>
        </authorList>
    </citation>
    <scope>NUCLEOTIDE SEQUENCE [LARGE SCALE GENOMIC DNA]</scope>
    <source>
        <strain evidence="2 3">CGMCC 1.12145</strain>
    </source>
</reference>
<dbReference type="HAMAP" id="MF_01270">
    <property type="entry name" value="AnhMurNAc_kinase"/>
    <property type="match status" value="1"/>
</dbReference>